<accession>A0AAU8KT69</accession>
<evidence type="ECO:0000313" key="2">
    <source>
        <dbReference type="EMBL" id="XCN26701.1"/>
    </source>
</evidence>
<protein>
    <submittedName>
        <fullName evidence="2">Uncharacterized protein</fullName>
    </submittedName>
</protein>
<feature type="transmembrane region" description="Helical" evidence="1">
    <location>
        <begin position="12"/>
        <end position="31"/>
    </location>
</feature>
<organism evidence="2">
    <name type="scientific">Pseudomonas phage vB_PaeP_FBPa39</name>
    <dbReference type="NCBI Taxonomy" id="3231239"/>
    <lineage>
        <taxon>Viruses</taxon>
    </lineage>
</organism>
<name>A0AAU8KT69_9VIRU</name>
<keyword evidence="1" id="KW-0812">Transmembrane</keyword>
<proteinExistence type="predicted"/>
<sequence length="41" mass="4621">MEAGTTGTYQKVKAMIISIVVSCVGIGYFFFRDWKEEMGIN</sequence>
<keyword evidence="1" id="KW-1133">Transmembrane helix</keyword>
<evidence type="ECO:0000256" key="1">
    <source>
        <dbReference type="SAM" id="Phobius"/>
    </source>
</evidence>
<dbReference type="EMBL" id="PP813863">
    <property type="protein sequence ID" value="XCN26701.1"/>
    <property type="molecule type" value="Genomic_DNA"/>
</dbReference>
<keyword evidence="1" id="KW-0472">Membrane</keyword>
<reference evidence="2" key="1">
    <citation type="submission" date="2024-05" db="EMBL/GenBank/DDBJ databases">
        <title>Defense systems in Pseudomonas aeruginosa.</title>
        <authorList>
            <person name="van den Berg D.F."/>
            <person name="Costa R.A."/>
        </authorList>
    </citation>
    <scope>NUCLEOTIDE SEQUENCE</scope>
</reference>